<dbReference type="GeneID" id="4841162"/>
<dbReference type="KEGG" id="pic:PICST_33856"/>
<keyword evidence="3" id="KW-1185">Reference proteome</keyword>
<sequence>MSLSSTLANTDQTPQLKRRKLDQPVPIYPTKTTAMSSNNSFINQHGTIVNNTNGTITPNTYAGVTDDVEMLTEESFSKKHTSLECPCGHLHGPGQGHDHDIAAVGFLAEPLLRGPE</sequence>
<proteinExistence type="predicted"/>
<feature type="region of interest" description="Disordered" evidence="1">
    <location>
        <begin position="1"/>
        <end position="25"/>
    </location>
</feature>
<accession>A3M0C0</accession>
<dbReference type="OrthoDB" id="4026234at2759"/>
<dbReference type="AlphaFoldDB" id="A3M0C0"/>
<protein>
    <submittedName>
        <fullName evidence="2">Uncharacterized protein</fullName>
    </submittedName>
</protein>
<organism evidence="2 3">
    <name type="scientific">Scheffersomyces stipitis (strain ATCC 58785 / CBS 6054 / NBRC 10063 / NRRL Y-11545)</name>
    <name type="common">Yeast</name>
    <name type="synonym">Pichia stipitis</name>
    <dbReference type="NCBI Taxonomy" id="322104"/>
    <lineage>
        <taxon>Eukaryota</taxon>
        <taxon>Fungi</taxon>
        <taxon>Dikarya</taxon>
        <taxon>Ascomycota</taxon>
        <taxon>Saccharomycotina</taxon>
        <taxon>Pichiomycetes</taxon>
        <taxon>Debaryomycetaceae</taxon>
        <taxon>Scheffersomyces</taxon>
    </lineage>
</organism>
<evidence type="ECO:0000313" key="2">
    <source>
        <dbReference type="EMBL" id="ABN68493.1"/>
    </source>
</evidence>
<dbReference type="Proteomes" id="UP000002258">
    <property type="component" value="Chromosome 8"/>
</dbReference>
<gene>
    <name evidence="2" type="ORF">PICST_33856</name>
</gene>
<dbReference type="EMBL" id="CP000502">
    <property type="protein sequence ID" value="ABN68493.1"/>
    <property type="molecule type" value="Genomic_DNA"/>
</dbReference>
<dbReference type="RefSeq" id="XP_001386522.1">
    <property type="nucleotide sequence ID" value="XM_001386485.1"/>
</dbReference>
<feature type="compositionally biased region" description="Polar residues" evidence="1">
    <location>
        <begin position="1"/>
        <end position="15"/>
    </location>
</feature>
<dbReference type="eggNOG" id="ENOG502RQF4">
    <property type="taxonomic scope" value="Eukaryota"/>
</dbReference>
<dbReference type="InParanoid" id="A3M0C0"/>
<dbReference type="HOGENOM" id="CLU_2121001_0_0_1"/>
<name>A3M0C0_PICST</name>
<evidence type="ECO:0000313" key="3">
    <source>
        <dbReference type="Proteomes" id="UP000002258"/>
    </source>
</evidence>
<evidence type="ECO:0000256" key="1">
    <source>
        <dbReference type="SAM" id="MobiDB-lite"/>
    </source>
</evidence>
<dbReference type="OMA" id="KHTSLEC"/>
<reference evidence="2 3" key="1">
    <citation type="journal article" date="2007" name="Nat. Biotechnol.">
        <title>Genome sequence of the lignocellulose-bioconverting and xylose-fermenting yeast Pichia stipitis.</title>
        <authorList>
            <person name="Jeffries T.W."/>
            <person name="Grigoriev I.V."/>
            <person name="Grimwood J."/>
            <person name="Laplaza J.M."/>
            <person name="Aerts A."/>
            <person name="Salamov A."/>
            <person name="Schmutz J."/>
            <person name="Lindquist E."/>
            <person name="Dehal P."/>
            <person name="Shapiro H."/>
            <person name="Jin Y.S."/>
            <person name="Passoth V."/>
            <person name="Richardson P.M."/>
        </authorList>
    </citation>
    <scope>NUCLEOTIDE SEQUENCE [LARGE SCALE GENOMIC DNA]</scope>
    <source>
        <strain evidence="3">ATCC 58785 / CBS 6054 / NBRC 10063 / NRRL Y-11545</strain>
    </source>
</reference>